<dbReference type="Proteomes" id="UP000886891">
    <property type="component" value="Unassembled WGS sequence"/>
</dbReference>
<dbReference type="InterPro" id="IPR023214">
    <property type="entry name" value="HAD_sf"/>
</dbReference>
<accession>A0A9D1SYN6</accession>
<dbReference type="Gene3D" id="3.40.50.1000">
    <property type="entry name" value="HAD superfamily/HAD-like"/>
    <property type="match status" value="1"/>
</dbReference>
<dbReference type="InterPro" id="IPR050155">
    <property type="entry name" value="HAD-like_hydrolase_sf"/>
</dbReference>
<dbReference type="EMBL" id="DVOH01000058">
    <property type="protein sequence ID" value="HIV00896.1"/>
    <property type="molecule type" value="Genomic_DNA"/>
</dbReference>
<dbReference type="Pfam" id="PF13419">
    <property type="entry name" value="HAD_2"/>
    <property type="match status" value="1"/>
</dbReference>
<dbReference type="PANTHER" id="PTHR43434:SF20">
    <property type="entry name" value="5'-NUCLEOTIDASE"/>
    <property type="match status" value="1"/>
</dbReference>
<evidence type="ECO:0000313" key="1">
    <source>
        <dbReference type="EMBL" id="HIV00896.1"/>
    </source>
</evidence>
<dbReference type="InterPro" id="IPR023198">
    <property type="entry name" value="PGP-like_dom2"/>
</dbReference>
<keyword evidence="1" id="KW-0378">Hydrolase</keyword>
<dbReference type="GO" id="GO:0004713">
    <property type="term" value="F:protein tyrosine kinase activity"/>
    <property type="evidence" value="ECO:0007669"/>
    <property type="project" value="TreeGrafter"/>
</dbReference>
<reference evidence="1" key="1">
    <citation type="submission" date="2020-10" db="EMBL/GenBank/DDBJ databases">
        <authorList>
            <person name="Gilroy R."/>
        </authorList>
    </citation>
    <scope>NUCLEOTIDE SEQUENCE</scope>
    <source>
        <strain evidence="1">23406</strain>
    </source>
</reference>
<dbReference type="AlphaFoldDB" id="A0A9D1SYN6"/>
<protein>
    <submittedName>
        <fullName evidence="1">HAD hydrolase-like protein</fullName>
    </submittedName>
</protein>
<gene>
    <name evidence="1" type="ORF">IAB14_07285</name>
</gene>
<comment type="caution">
    <text evidence="1">The sequence shown here is derived from an EMBL/GenBank/DDBJ whole genome shotgun (WGS) entry which is preliminary data.</text>
</comment>
<evidence type="ECO:0000313" key="2">
    <source>
        <dbReference type="Proteomes" id="UP000886891"/>
    </source>
</evidence>
<dbReference type="GO" id="GO:0005829">
    <property type="term" value="C:cytosol"/>
    <property type="evidence" value="ECO:0007669"/>
    <property type="project" value="TreeGrafter"/>
</dbReference>
<proteinExistence type="predicted"/>
<name>A0A9D1SYN6_9FIRM</name>
<dbReference type="InterPro" id="IPR036412">
    <property type="entry name" value="HAD-like_sf"/>
</dbReference>
<reference evidence="1" key="2">
    <citation type="journal article" date="2021" name="PeerJ">
        <title>Extensive microbial diversity within the chicken gut microbiome revealed by metagenomics and culture.</title>
        <authorList>
            <person name="Gilroy R."/>
            <person name="Ravi A."/>
            <person name="Getino M."/>
            <person name="Pursley I."/>
            <person name="Horton D.L."/>
            <person name="Alikhan N.F."/>
            <person name="Baker D."/>
            <person name="Gharbi K."/>
            <person name="Hall N."/>
            <person name="Watson M."/>
            <person name="Adriaenssens E.M."/>
            <person name="Foster-Nyarko E."/>
            <person name="Jarju S."/>
            <person name="Secka A."/>
            <person name="Antonio M."/>
            <person name="Oren A."/>
            <person name="Chaudhuri R.R."/>
            <person name="La Ragione R."/>
            <person name="Hildebrand F."/>
            <person name="Pallen M.J."/>
        </authorList>
    </citation>
    <scope>NUCLEOTIDE SEQUENCE</scope>
    <source>
        <strain evidence="1">23406</strain>
    </source>
</reference>
<dbReference type="SFLD" id="SFLDG01129">
    <property type="entry name" value="C1.5:_HAD__Beta-PGM__Phosphata"/>
    <property type="match status" value="1"/>
</dbReference>
<dbReference type="Gene3D" id="1.10.150.240">
    <property type="entry name" value="Putative phosphatase, domain 2"/>
    <property type="match status" value="1"/>
</dbReference>
<dbReference type="InterPro" id="IPR041492">
    <property type="entry name" value="HAD_2"/>
</dbReference>
<sequence length="214" mass="23296">MFRYVLFDLDGTITDPEEGITRSAAYALDAFGIAYTQDKLRKIIGPPLDFSFRTFFGMTQEDALLAVSKYRERYETVGVTENKLIDGIAELLDELTSYGITVGLASSKPEIFCKRILADLGLLQYFSAVVGSELDGRRVAKDEVIAEAVLRLGNPPSDRIAMVGDRIYDLVGAKANGLYVIGVTYGFAEPGELNGADALASEPAELLPLLLGNR</sequence>
<organism evidence="1 2">
    <name type="scientific">Candidatus Stercoripulliclostridium merdipullorum</name>
    <dbReference type="NCBI Taxonomy" id="2840952"/>
    <lineage>
        <taxon>Bacteria</taxon>
        <taxon>Bacillati</taxon>
        <taxon>Bacillota</taxon>
        <taxon>Clostridia</taxon>
        <taxon>Eubacteriales</taxon>
        <taxon>Candidatus Stercoripulliclostridium</taxon>
    </lineage>
</organism>
<dbReference type="GO" id="GO:0016787">
    <property type="term" value="F:hydrolase activity"/>
    <property type="evidence" value="ECO:0007669"/>
    <property type="project" value="UniProtKB-KW"/>
</dbReference>
<dbReference type="SFLD" id="SFLDS00003">
    <property type="entry name" value="Haloacid_Dehalogenase"/>
    <property type="match status" value="1"/>
</dbReference>
<dbReference type="PANTHER" id="PTHR43434">
    <property type="entry name" value="PHOSPHOGLYCOLATE PHOSPHATASE"/>
    <property type="match status" value="1"/>
</dbReference>
<dbReference type="SUPFAM" id="SSF56784">
    <property type="entry name" value="HAD-like"/>
    <property type="match status" value="1"/>
</dbReference>